<name>A0ABN6RAE6_9DEIO</name>
<evidence type="ECO:0000313" key="2">
    <source>
        <dbReference type="EMBL" id="BDP40348.1"/>
    </source>
</evidence>
<dbReference type="Pfam" id="PF01636">
    <property type="entry name" value="APH"/>
    <property type="match status" value="1"/>
</dbReference>
<accession>A0ABN6RAE6</accession>
<dbReference type="Gene3D" id="3.90.1200.10">
    <property type="match status" value="1"/>
</dbReference>
<evidence type="ECO:0000259" key="1">
    <source>
        <dbReference type="Pfam" id="PF01636"/>
    </source>
</evidence>
<reference evidence="2" key="1">
    <citation type="submission" date="2022-07" db="EMBL/GenBank/DDBJ databases">
        <title>Complete Genome Sequence of the Radioresistant Bacterium Deinococcus aetherius ST0316, Isolated from the Air Dust collected in Lower Stratosphere above Japan.</title>
        <authorList>
            <person name="Satoh K."/>
            <person name="Hagiwara K."/>
            <person name="Katsumata K."/>
            <person name="Kubo A."/>
            <person name="Yokobori S."/>
            <person name="Yamagishi A."/>
            <person name="Oono Y."/>
            <person name="Narumi I."/>
        </authorList>
    </citation>
    <scope>NUCLEOTIDE SEQUENCE</scope>
    <source>
        <strain evidence="2">ST0316</strain>
    </source>
</reference>
<sequence length="304" mass="33013">MTLGGETAVMEPADLIRLALPLYSLSNSAFTVLRRLGDVVARVDTPAGPVSLRVCTAGTVATRLTEVSAFQNAAAGAGLTVPRREAARALILPDETPRWTVLSTWVDGEAPRPVTADLVRKLGRETARLHALDFRPPQNWGGPVYDTTWLRTWWRDEAPRYLSEADQRRCALAVERTAAFMEAHAPAARVIHSDLHFGNVLLTPDGQVAVLDFDGCAVAHPAFDLALTERELLDYPDAPALTAAYREGYAAESGRPFPGEAAEVFGVATGTAFLEWVYGSVNPEVRAQKERWVPSLLDDLALNG</sequence>
<dbReference type="EMBL" id="AP026560">
    <property type="protein sequence ID" value="BDP40348.1"/>
    <property type="molecule type" value="Genomic_DNA"/>
</dbReference>
<organism evidence="2 3">
    <name type="scientific">Deinococcus aetherius</name>
    <dbReference type="NCBI Taxonomy" id="200252"/>
    <lineage>
        <taxon>Bacteria</taxon>
        <taxon>Thermotogati</taxon>
        <taxon>Deinococcota</taxon>
        <taxon>Deinococci</taxon>
        <taxon>Deinococcales</taxon>
        <taxon>Deinococcaceae</taxon>
        <taxon>Deinococcus</taxon>
    </lineage>
</organism>
<evidence type="ECO:0000313" key="3">
    <source>
        <dbReference type="Proteomes" id="UP001064971"/>
    </source>
</evidence>
<dbReference type="InterPro" id="IPR002575">
    <property type="entry name" value="Aminoglycoside_PTrfase"/>
</dbReference>
<protein>
    <recommendedName>
        <fullName evidence="1">Aminoglycoside phosphotransferase domain-containing protein</fullName>
    </recommendedName>
</protein>
<dbReference type="InterPro" id="IPR011009">
    <property type="entry name" value="Kinase-like_dom_sf"/>
</dbReference>
<gene>
    <name evidence="2" type="ORF">DAETH_03170</name>
</gene>
<dbReference type="Proteomes" id="UP001064971">
    <property type="component" value="Chromosome"/>
</dbReference>
<keyword evidence="3" id="KW-1185">Reference proteome</keyword>
<proteinExistence type="predicted"/>
<feature type="domain" description="Aminoglycoside phosphotransferase" evidence="1">
    <location>
        <begin position="38"/>
        <end position="253"/>
    </location>
</feature>
<dbReference type="SUPFAM" id="SSF56112">
    <property type="entry name" value="Protein kinase-like (PK-like)"/>
    <property type="match status" value="1"/>
</dbReference>